<dbReference type="EMBL" id="LMCB01000152">
    <property type="protein sequence ID" value="KZL05448.1"/>
    <property type="molecule type" value="Genomic_DNA"/>
</dbReference>
<protein>
    <recommendedName>
        <fullName evidence="4">DUF2474 domain-containing protein</fullName>
    </recommendedName>
</protein>
<gene>
    <name evidence="2" type="ORF">PsAD2_04373</name>
</gene>
<keyword evidence="1" id="KW-0472">Membrane</keyword>
<dbReference type="RefSeq" id="WP_139201336.1">
    <property type="nucleotide sequence ID" value="NZ_FOFM01000001.1"/>
</dbReference>
<accession>A0A165T574</accession>
<dbReference type="STRING" id="989403.SAMN05421798_101884"/>
<evidence type="ECO:0000256" key="1">
    <source>
        <dbReference type="SAM" id="Phobius"/>
    </source>
</evidence>
<proteinExistence type="predicted"/>
<keyword evidence="1" id="KW-0812">Transmembrane</keyword>
<reference evidence="2 3" key="1">
    <citation type="journal article" date="2016" name="Front. Microbiol.">
        <title>Comparative Genomic Analysis Reveals a Diverse Repertoire of Genes Involved in Prokaryote-Eukaryote Interactions within the Pseudovibrio Genus.</title>
        <authorList>
            <person name="Romano S."/>
            <person name="Fernandez-Guerra A."/>
            <person name="Reen F.J."/>
            <person name="Glockner F.O."/>
            <person name="Crowley S.P."/>
            <person name="O'Sullivan O."/>
            <person name="Cotter P.D."/>
            <person name="Adams C."/>
            <person name="Dobson A.D."/>
            <person name="O'Gara F."/>
        </authorList>
    </citation>
    <scope>NUCLEOTIDE SEQUENCE [LARGE SCALE GENOMIC DNA]</scope>
    <source>
        <strain evidence="2 3">Ad2</strain>
    </source>
</reference>
<keyword evidence="3" id="KW-1185">Reference proteome</keyword>
<dbReference type="AlphaFoldDB" id="A0A165T574"/>
<dbReference type="OrthoDB" id="6199137at2"/>
<organism evidence="2 3">
    <name type="scientific">Pseudovibrio axinellae</name>
    <dbReference type="NCBI Taxonomy" id="989403"/>
    <lineage>
        <taxon>Bacteria</taxon>
        <taxon>Pseudomonadati</taxon>
        <taxon>Pseudomonadota</taxon>
        <taxon>Alphaproteobacteria</taxon>
        <taxon>Hyphomicrobiales</taxon>
        <taxon>Stappiaceae</taxon>
        <taxon>Pseudovibrio</taxon>
    </lineage>
</organism>
<sequence>MTTDRTGDVEQPLWKRLLWFAALWVAGVISIMVVSYALRSLII</sequence>
<evidence type="ECO:0008006" key="4">
    <source>
        <dbReference type="Google" id="ProtNLM"/>
    </source>
</evidence>
<dbReference type="PATRIC" id="fig|989403.3.peg.4792"/>
<keyword evidence="1" id="KW-1133">Transmembrane helix</keyword>
<evidence type="ECO:0000313" key="2">
    <source>
        <dbReference type="EMBL" id="KZL05448.1"/>
    </source>
</evidence>
<dbReference type="Proteomes" id="UP000076577">
    <property type="component" value="Unassembled WGS sequence"/>
</dbReference>
<evidence type="ECO:0000313" key="3">
    <source>
        <dbReference type="Proteomes" id="UP000076577"/>
    </source>
</evidence>
<name>A0A165T574_9HYPH</name>
<comment type="caution">
    <text evidence="2">The sequence shown here is derived from an EMBL/GenBank/DDBJ whole genome shotgun (WGS) entry which is preliminary data.</text>
</comment>
<feature type="transmembrane region" description="Helical" evidence="1">
    <location>
        <begin position="17"/>
        <end position="38"/>
    </location>
</feature>